<sequence>MVGSFISKAVHPISNLTDLKRRLVQSAIRLVDIYIPSNTRLQRLHKKAGLVKPDVVEGTNVEVPEFNVSYKTRRSFLTLLISGLPNCSPGNMHYLWLLSSDGESEVLQSCVIVIIWKTELFRLYSVSNQKRNQFFVSDRISDDDFRDGIDFVSVPFLTGIRDGIFANQRRKFQFLICWSIWISSEKKGLNDDCERLEFFPFSHFIRANKEVFDAGTILDNVVSDSINSIRSICA</sequence>
<evidence type="ECO:0000313" key="1">
    <source>
        <dbReference type="EMBL" id="KAK9160631.1"/>
    </source>
</evidence>
<evidence type="ECO:0000313" key="2">
    <source>
        <dbReference type="Proteomes" id="UP001420932"/>
    </source>
</evidence>
<dbReference type="Proteomes" id="UP001420932">
    <property type="component" value="Unassembled WGS sequence"/>
</dbReference>
<reference evidence="1 2" key="1">
    <citation type="submission" date="2024-01" db="EMBL/GenBank/DDBJ databases">
        <title>Genome assemblies of Stephania.</title>
        <authorList>
            <person name="Yang L."/>
        </authorList>
    </citation>
    <scope>NUCLEOTIDE SEQUENCE [LARGE SCALE GENOMIC DNA]</scope>
    <source>
        <strain evidence="1">YNDBR</strain>
        <tissue evidence="1">Leaf</tissue>
    </source>
</reference>
<organism evidence="1 2">
    <name type="scientific">Stephania yunnanensis</name>
    <dbReference type="NCBI Taxonomy" id="152371"/>
    <lineage>
        <taxon>Eukaryota</taxon>
        <taxon>Viridiplantae</taxon>
        <taxon>Streptophyta</taxon>
        <taxon>Embryophyta</taxon>
        <taxon>Tracheophyta</taxon>
        <taxon>Spermatophyta</taxon>
        <taxon>Magnoliopsida</taxon>
        <taxon>Ranunculales</taxon>
        <taxon>Menispermaceae</taxon>
        <taxon>Menispermoideae</taxon>
        <taxon>Cissampelideae</taxon>
        <taxon>Stephania</taxon>
    </lineage>
</organism>
<accession>A0AAP0Q1X5</accession>
<gene>
    <name evidence="1" type="ORF">Syun_006972</name>
</gene>
<comment type="caution">
    <text evidence="1">The sequence shown here is derived from an EMBL/GenBank/DDBJ whole genome shotgun (WGS) entry which is preliminary data.</text>
</comment>
<protein>
    <submittedName>
        <fullName evidence="1">Uncharacterized protein</fullName>
    </submittedName>
</protein>
<dbReference type="EMBL" id="JBBNAF010000003">
    <property type="protein sequence ID" value="KAK9160631.1"/>
    <property type="molecule type" value="Genomic_DNA"/>
</dbReference>
<dbReference type="AlphaFoldDB" id="A0AAP0Q1X5"/>
<keyword evidence="2" id="KW-1185">Reference proteome</keyword>
<proteinExistence type="predicted"/>
<name>A0AAP0Q1X5_9MAGN</name>